<sequence>MGLFDFVSTFKDGSAFVDNVSQHVDAVSSMSSAVASVGAAMPSFATAASGMAAMATAISAARASLISSLPFALPAMKAVHVLEKKMEMDGGGMASTAGSASFSSYFATFDVIDTVTAQASSLLQSTVSAMSSVATGIPGVGGGSPGQVFGSLAAAFPSATIPDPEHPGQTIPNPAYTAFVNQNAGALNSLTGSAGSLATFAASGKSGIDGQMAIAKSKYADGMASLKAMSFARFCSAPQPTAVQEVIQRTVKPTSIPSRPAFGVADAGSSRWMSAQSKPTTLAYDGPSGKVDQKAAVPAPTAHTPTSCSQVQLGAIQAQCEAAGQAAIQAKGVRTTARDQLEPWLDANGFYALKNNRAASPEAEAQFKVVEAQLHAKPDYQSYSAAGDDYIMKLKEYQRLVEIQTYMVTKGPWPGNPDGPW</sequence>
<dbReference type="AlphaFoldDB" id="A0A0C4Y9C1"/>
<gene>
    <name evidence="1" type="ORF">RR42_m1438</name>
</gene>
<evidence type="ECO:0000313" key="1">
    <source>
        <dbReference type="EMBL" id="AJG18839.1"/>
    </source>
</evidence>
<proteinExistence type="predicted"/>
<keyword evidence="2" id="KW-1185">Reference proteome</keyword>
<accession>A0A0C4Y9C1</accession>
<name>A0A0C4Y9C1_9BURK</name>
<protein>
    <submittedName>
        <fullName evidence="1">Uncharacterized protein</fullName>
    </submittedName>
</protein>
<organism evidence="1 2">
    <name type="scientific">Cupriavidus basilensis</name>
    <dbReference type="NCBI Taxonomy" id="68895"/>
    <lineage>
        <taxon>Bacteria</taxon>
        <taxon>Pseudomonadati</taxon>
        <taxon>Pseudomonadota</taxon>
        <taxon>Betaproteobacteria</taxon>
        <taxon>Burkholderiales</taxon>
        <taxon>Burkholderiaceae</taxon>
        <taxon>Cupriavidus</taxon>
    </lineage>
</organism>
<dbReference type="EMBL" id="CP010536">
    <property type="protein sequence ID" value="AJG18839.1"/>
    <property type="molecule type" value="Genomic_DNA"/>
</dbReference>
<reference evidence="1 2" key="1">
    <citation type="journal article" date="2015" name="Genome Announc.">
        <title>Complete Genome Sequence of Cupriavidus basilensis 4G11, Isolated from the Oak Ridge Field Research Center Site.</title>
        <authorList>
            <person name="Ray J."/>
            <person name="Waters R.J."/>
            <person name="Skerker J.M."/>
            <person name="Kuehl J.V."/>
            <person name="Price M.N."/>
            <person name="Huang J."/>
            <person name="Chakraborty R."/>
            <person name="Arkin A.P."/>
            <person name="Deutschbauer A."/>
        </authorList>
    </citation>
    <scope>NUCLEOTIDE SEQUENCE [LARGE SCALE GENOMIC DNA]</scope>
    <source>
        <strain evidence="1">4G11</strain>
    </source>
</reference>
<evidence type="ECO:0000313" key="2">
    <source>
        <dbReference type="Proteomes" id="UP000031843"/>
    </source>
</evidence>
<dbReference type="Proteomes" id="UP000031843">
    <property type="component" value="Chromosome main"/>
</dbReference>
<dbReference type="KEGG" id="cbw:RR42_m1438"/>